<sequence length="96" mass="10743">MDSLQIVKIVVMNLANFSIVLQHITHYEKNKAPGYMKHAHTFTIEPMINQGNSLVFRQLDGCYCQPQLEQSILKTEGGCEVLAARLPASLPLGFKI</sequence>
<keyword evidence="2" id="KW-1185">Reference proteome</keyword>
<gene>
    <name evidence="1" type="ORF">PPRIM_AZ9-3.1.T0620006</name>
</gene>
<protein>
    <submittedName>
        <fullName evidence="1">Uncharacterized protein</fullName>
    </submittedName>
</protein>
<dbReference type="AlphaFoldDB" id="A0A8S1MQI6"/>
<evidence type="ECO:0000313" key="1">
    <source>
        <dbReference type="EMBL" id="CAD8079403.1"/>
    </source>
</evidence>
<evidence type="ECO:0000313" key="2">
    <source>
        <dbReference type="Proteomes" id="UP000688137"/>
    </source>
</evidence>
<proteinExistence type="predicted"/>
<comment type="caution">
    <text evidence="1">The sequence shown here is derived from an EMBL/GenBank/DDBJ whole genome shotgun (WGS) entry which is preliminary data.</text>
</comment>
<accession>A0A8S1MQI6</accession>
<dbReference type="EMBL" id="CAJJDM010000063">
    <property type="protein sequence ID" value="CAD8079403.1"/>
    <property type="molecule type" value="Genomic_DNA"/>
</dbReference>
<organism evidence="1 2">
    <name type="scientific">Paramecium primaurelia</name>
    <dbReference type="NCBI Taxonomy" id="5886"/>
    <lineage>
        <taxon>Eukaryota</taxon>
        <taxon>Sar</taxon>
        <taxon>Alveolata</taxon>
        <taxon>Ciliophora</taxon>
        <taxon>Intramacronucleata</taxon>
        <taxon>Oligohymenophorea</taxon>
        <taxon>Peniculida</taxon>
        <taxon>Parameciidae</taxon>
        <taxon>Paramecium</taxon>
    </lineage>
</organism>
<dbReference type="Proteomes" id="UP000688137">
    <property type="component" value="Unassembled WGS sequence"/>
</dbReference>
<reference evidence="1" key="1">
    <citation type="submission" date="2021-01" db="EMBL/GenBank/DDBJ databases">
        <authorList>
            <consortium name="Genoscope - CEA"/>
            <person name="William W."/>
        </authorList>
    </citation>
    <scope>NUCLEOTIDE SEQUENCE</scope>
</reference>
<name>A0A8S1MQI6_PARPR</name>